<dbReference type="SUPFAM" id="SSF51735">
    <property type="entry name" value="NAD(P)-binding Rossmann-fold domains"/>
    <property type="match status" value="1"/>
</dbReference>
<name>A0AAP9ZD64_9GAMM</name>
<evidence type="ECO:0000313" key="4">
    <source>
        <dbReference type="Proteomes" id="UP000663479"/>
    </source>
</evidence>
<dbReference type="EMBL" id="CP066539">
    <property type="protein sequence ID" value="QRL03095.1"/>
    <property type="molecule type" value="Genomic_DNA"/>
</dbReference>
<accession>A0AAP9ZD64</accession>
<sequence>MYGNLHLGDFPFGDKFLRLHEKVAVVTGSGRGLGAAIAERLADEGTRVVVVDIDGEAAQKVSESLTKQGHENLAIALSCPGLSPFSASNRALWALGCISEQLRYYPRCRFPQNDRRSMAASARC</sequence>
<evidence type="ECO:0000256" key="2">
    <source>
        <dbReference type="ARBA" id="ARBA00023002"/>
    </source>
</evidence>
<comment type="similarity">
    <text evidence="1">Belongs to the short-chain dehydrogenases/reductases (SDR) family.</text>
</comment>
<dbReference type="InterPro" id="IPR002347">
    <property type="entry name" value="SDR_fam"/>
</dbReference>
<dbReference type="InterPro" id="IPR036291">
    <property type="entry name" value="NAD(P)-bd_dom_sf"/>
</dbReference>
<evidence type="ECO:0000313" key="3">
    <source>
        <dbReference type="EMBL" id="QRL03095.1"/>
    </source>
</evidence>
<protein>
    <submittedName>
        <fullName evidence="3">SDR family NAD(P)-dependent oxidoreductase</fullName>
    </submittedName>
</protein>
<dbReference type="GO" id="GO:0016491">
    <property type="term" value="F:oxidoreductase activity"/>
    <property type="evidence" value="ECO:0007669"/>
    <property type="project" value="UniProtKB-KW"/>
</dbReference>
<dbReference type="Gene3D" id="3.40.50.720">
    <property type="entry name" value="NAD(P)-binding Rossmann-like Domain"/>
    <property type="match status" value="1"/>
</dbReference>
<dbReference type="PANTHER" id="PTHR43669:SF14">
    <property type="entry name" value="OXIDOREDUCTASE"/>
    <property type="match status" value="1"/>
</dbReference>
<dbReference type="Proteomes" id="UP000663479">
    <property type="component" value="Chromosome"/>
</dbReference>
<evidence type="ECO:0000256" key="1">
    <source>
        <dbReference type="ARBA" id="ARBA00006484"/>
    </source>
</evidence>
<dbReference type="AlphaFoldDB" id="A0AAP9ZD64"/>
<organism evidence="3 4">
    <name type="scientific">Vreelandella venusta</name>
    <dbReference type="NCBI Taxonomy" id="44935"/>
    <lineage>
        <taxon>Bacteria</taxon>
        <taxon>Pseudomonadati</taxon>
        <taxon>Pseudomonadota</taxon>
        <taxon>Gammaproteobacteria</taxon>
        <taxon>Oceanospirillales</taxon>
        <taxon>Halomonadaceae</taxon>
        <taxon>Vreelandella</taxon>
    </lineage>
</organism>
<reference evidence="3" key="1">
    <citation type="submission" date="2020-12" db="EMBL/GenBank/DDBJ databases">
        <title>Genome reconstruction of Halomonas venusta strain DSM 4743.</title>
        <authorList>
            <person name="Aguirre-Garrido J.F."/>
            <person name="Hernandez-Soto L.M."/>
            <person name="Martinez-Abarca F."/>
        </authorList>
    </citation>
    <scope>NUCLEOTIDE SEQUENCE</scope>
    <source>
        <strain evidence="3">4743</strain>
    </source>
</reference>
<dbReference type="PANTHER" id="PTHR43669">
    <property type="entry name" value="5-KETO-D-GLUCONATE 5-REDUCTASE"/>
    <property type="match status" value="1"/>
</dbReference>
<dbReference type="Pfam" id="PF00106">
    <property type="entry name" value="adh_short"/>
    <property type="match status" value="1"/>
</dbReference>
<keyword evidence="2" id="KW-0560">Oxidoreductase</keyword>
<gene>
    <name evidence="3" type="ORF">JDS37_17780</name>
</gene>
<proteinExistence type="inferred from homology"/>